<protein>
    <submittedName>
        <fullName evidence="2">Rod-binding protein</fullName>
    </submittedName>
</protein>
<dbReference type="EMBL" id="JAMCOF010000002">
    <property type="protein sequence ID" value="MCL6229432.1"/>
    <property type="molecule type" value="Genomic_DNA"/>
</dbReference>
<comment type="caution">
    <text evidence="2">The sequence shown here is derived from an EMBL/GenBank/DDBJ whole genome shotgun (WGS) entry which is preliminary data.</text>
</comment>
<dbReference type="Pfam" id="PF10135">
    <property type="entry name" value="Rod-binding"/>
    <property type="match status" value="1"/>
</dbReference>
<dbReference type="Proteomes" id="UP001523003">
    <property type="component" value="Unassembled WGS sequence"/>
</dbReference>
<proteinExistence type="predicted"/>
<accession>A0ABT0P803</accession>
<dbReference type="InterPro" id="IPR019301">
    <property type="entry name" value="Flagellar_prot_FlgJ_N"/>
</dbReference>
<evidence type="ECO:0000259" key="1">
    <source>
        <dbReference type="Pfam" id="PF10135"/>
    </source>
</evidence>
<reference evidence="2 3" key="1">
    <citation type="submission" date="2022-05" db="EMBL/GenBank/DDBJ databases">
        <title>Description of the Bartonella bilalgolemii sp. nov. Isolated from Apodemus uralensis (Pallas 1811).</title>
        <authorList>
            <person name="Zgheib R."/>
            <person name="Celebi B."/>
        </authorList>
    </citation>
    <scope>NUCLEOTIDE SEQUENCE [LARGE SCALE GENOMIC DNA]</scope>
    <source>
        <strain evidence="2 3">G70</strain>
    </source>
</reference>
<evidence type="ECO:0000313" key="3">
    <source>
        <dbReference type="Proteomes" id="UP001523003"/>
    </source>
</evidence>
<keyword evidence="3" id="KW-1185">Reference proteome</keyword>
<gene>
    <name evidence="2" type="ORF">M4Z11_02225</name>
</gene>
<name>A0ABT0P803_9HYPH</name>
<sequence length="172" mass="18903">MAIQPPSDIVLDVARAADPVEYRTSVEKLYSLQKIARVQTIEREGSSFSDLAHANSASVVRDDLISDGIVQQAHIRPQSVKSKEAAVFRDFEAFVLQTFVESMFATDIQSIFGKGQAGQIWKSMMAEQLAKEFAVSGGIGIAQMLVSDQMRKETDTSLSAVEKDQVLDAKVY</sequence>
<feature type="domain" description="Flagellar protein FlgJ N-terminal" evidence="1">
    <location>
        <begin position="102"/>
        <end position="146"/>
    </location>
</feature>
<dbReference type="RefSeq" id="WP_249675614.1">
    <property type="nucleotide sequence ID" value="NZ_JAMCOF010000002.1"/>
</dbReference>
<evidence type="ECO:0000313" key="2">
    <source>
        <dbReference type="EMBL" id="MCL6229432.1"/>
    </source>
</evidence>
<organism evidence="2 3">
    <name type="scientific">Bartonella bilalgolemii</name>
    <dbReference type="NCBI Taxonomy" id="2942911"/>
    <lineage>
        <taxon>Bacteria</taxon>
        <taxon>Pseudomonadati</taxon>
        <taxon>Pseudomonadota</taxon>
        <taxon>Alphaproteobacteria</taxon>
        <taxon>Hyphomicrobiales</taxon>
        <taxon>Bartonellaceae</taxon>
        <taxon>Bartonella</taxon>
    </lineage>
</organism>